<keyword evidence="2" id="KW-1185">Reference proteome</keyword>
<sequence>MFLSTGSSWFGGWGGIPVVHGGLSDIPWLRFAARIKQSPPNGAAVVGLSRRQWGAGDSNTAMGRFGLLILHPDRPKYGCRCRFDVELTRCASKNHLRSTQDGLGIGRCIARDQPLPTPRHIITAELRVCYGRRHFYQYLSSRHALVLSRLVAGHDPKTYISVWFGRSCKCLPDPLHEAKLPPCQPPGAKPTTRPPTPTR</sequence>
<reference evidence="1" key="1">
    <citation type="journal article" date="2023" name="Mol. Phylogenet. Evol.">
        <title>Genome-scale phylogeny and comparative genomics of the fungal order Sordariales.</title>
        <authorList>
            <person name="Hensen N."/>
            <person name="Bonometti L."/>
            <person name="Westerberg I."/>
            <person name="Brannstrom I.O."/>
            <person name="Guillou S."/>
            <person name="Cros-Aarteil S."/>
            <person name="Calhoun S."/>
            <person name="Haridas S."/>
            <person name="Kuo A."/>
            <person name="Mondo S."/>
            <person name="Pangilinan J."/>
            <person name="Riley R."/>
            <person name="LaButti K."/>
            <person name="Andreopoulos B."/>
            <person name="Lipzen A."/>
            <person name="Chen C."/>
            <person name="Yan M."/>
            <person name="Daum C."/>
            <person name="Ng V."/>
            <person name="Clum A."/>
            <person name="Steindorff A."/>
            <person name="Ohm R.A."/>
            <person name="Martin F."/>
            <person name="Silar P."/>
            <person name="Natvig D.O."/>
            <person name="Lalanne C."/>
            <person name="Gautier V."/>
            <person name="Ament-Velasquez S.L."/>
            <person name="Kruys A."/>
            <person name="Hutchinson M.I."/>
            <person name="Powell A.J."/>
            <person name="Barry K."/>
            <person name="Miller A.N."/>
            <person name="Grigoriev I.V."/>
            <person name="Debuchy R."/>
            <person name="Gladieux P."/>
            <person name="Hiltunen Thoren M."/>
            <person name="Johannesson H."/>
        </authorList>
    </citation>
    <scope>NUCLEOTIDE SEQUENCE</scope>
    <source>
        <strain evidence="1">CBS 123565</strain>
    </source>
</reference>
<protein>
    <submittedName>
        <fullName evidence="1">Uncharacterized protein</fullName>
    </submittedName>
</protein>
<dbReference type="AlphaFoldDB" id="A0AAN6UJU5"/>
<gene>
    <name evidence="1" type="ORF">BT67DRAFT_306530</name>
</gene>
<comment type="caution">
    <text evidence="1">The sequence shown here is derived from an EMBL/GenBank/DDBJ whole genome shotgun (WGS) entry which is preliminary data.</text>
</comment>
<dbReference type="Proteomes" id="UP001304895">
    <property type="component" value="Unassembled WGS sequence"/>
</dbReference>
<evidence type="ECO:0000313" key="2">
    <source>
        <dbReference type="Proteomes" id="UP001304895"/>
    </source>
</evidence>
<proteinExistence type="predicted"/>
<dbReference type="EMBL" id="MU853409">
    <property type="protein sequence ID" value="KAK4134054.1"/>
    <property type="molecule type" value="Genomic_DNA"/>
</dbReference>
<name>A0AAN6UJU5_9PEZI</name>
<accession>A0AAN6UJU5</accession>
<evidence type="ECO:0000313" key="1">
    <source>
        <dbReference type="EMBL" id="KAK4134054.1"/>
    </source>
</evidence>
<reference evidence="1" key="2">
    <citation type="submission" date="2023-05" db="EMBL/GenBank/DDBJ databases">
        <authorList>
            <consortium name="Lawrence Berkeley National Laboratory"/>
            <person name="Steindorff A."/>
            <person name="Hensen N."/>
            <person name="Bonometti L."/>
            <person name="Westerberg I."/>
            <person name="Brannstrom I.O."/>
            <person name="Guillou S."/>
            <person name="Cros-Aarteil S."/>
            <person name="Calhoun S."/>
            <person name="Haridas S."/>
            <person name="Kuo A."/>
            <person name="Mondo S."/>
            <person name="Pangilinan J."/>
            <person name="Riley R."/>
            <person name="Labutti K."/>
            <person name="Andreopoulos B."/>
            <person name="Lipzen A."/>
            <person name="Chen C."/>
            <person name="Yanf M."/>
            <person name="Daum C."/>
            <person name="Ng V."/>
            <person name="Clum A."/>
            <person name="Ohm R."/>
            <person name="Martin F."/>
            <person name="Silar P."/>
            <person name="Natvig D."/>
            <person name="Lalanne C."/>
            <person name="Gautier V."/>
            <person name="Ament-Velasquez S.L."/>
            <person name="Kruys A."/>
            <person name="Hutchinson M.I."/>
            <person name="Powell A.J."/>
            <person name="Barry K."/>
            <person name="Miller A.N."/>
            <person name="Grigoriev I.V."/>
            <person name="Debuchy R."/>
            <person name="Gladieux P."/>
            <person name="Thoren M.H."/>
            <person name="Johannesson H."/>
        </authorList>
    </citation>
    <scope>NUCLEOTIDE SEQUENCE</scope>
    <source>
        <strain evidence="1">CBS 123565</strain>
    </source>
</reference>
<organism evidence="1 2">
    <name type="scientific">Trichocladium antarcticum</name>
    <dbReference type="NCBI Taxonomy" id="1450529"/>
    <lineage>
        <taxon>Eukaryota</taxon>
        <taxon>Fungi</taxon>
        <taxon>Dikarya</taxon>
        <taxon>Ascomycota</taxon>
        <taxon>Pezizomycotina</taxon>
        <taxon>Sordariomycetes</taxon>
        <taxon>Sordariomycetidae</taxon>
        <taxon>Sordariales</taxon>
        <taxon>Chaetomiaceae</taxon>
        <taxon>Trichocladium</taxon>
    </lineage>
</organism>